<keyword evidence="2" id="KW-1185">Reference proteome</keyword>
<evidence type="ECO:0000313" key="2">
    <source>
        <dbReference type="Proteomes" id="UP001443914"/>
    </source>
</evidence>
<reference evidence="1" key="1">
    <citation type="submission" date="2024-03" db="EMBL/GenBank/DDBJ databases">
        <title>WGS assembly of Saponaria officinalis var. Norfolk2.</title>
        <authorList>
            <person name="Jenkins J."/>
            <person name="Shu S."/>
            <person name="Grimwood J."/>
            <person name="Barry K."/>
            <person name="Goodstein D."/>
            <person name="Schmutz J."/>
            <person name="Leebens-Mack J."/>
            <person name="Osbourn A."/>
        </authorList>
    </citation>
    <scope>NUCLEOTIDE SEQUENCE [LARGE SCALE GENOMIC DNA]</scope>
    <source>
        <strain evidence="1">JIC</strain>
    </source>
</reference>
<comment type="caution">
    <text evidence="1">The sequence shown here is derived from an EMBL/GenBank/DDBJ whole genome shotgun (WGS) entry which is preliminary data.</text>
</comment>
<proteinExistence type="predicted"/>
<sequence>MGHLTSFLHLANKLAERDHHISFFGGVMTLSERLNISFKECDVVAIKTCGEMEGGYYEFLKKHMNHKSILLENSDGC</sequence>
<dbReference type="EMBL" id="JBDFQZ010000006">
    <property type="protein sequence ID" value="KAK9716565.1"/>
    <property type="molecule type" value="Genomic_DNA"/>
</dbReference>
<accession>A0AAW1KAV4</accession>
<evidence type="ECO:0000313" key="1">
    <source>
        <dbReference type="EMBL" id="KAK9716565.1"/>
    </source>
</evidence>
<organism evidence="1 2">
    <name type="scientific">Saponaria officinalis</name>
    <name type="common">Common soapwort</name>
    <name type="synonym">Lychnis saponaria</name>
    <dbReference type="NCBI Taxonomy" id="3572"/>
    <lineage>
        <taxon>Eukaryota</taxon>
        <taxon>Viridiplantae</taxon>
        <taxon>Streptophyta</taxon>
        <taxon>Embryophyta</taxon>
        <taxon>Tracheophyta</taxon>
        <taxon>Spermatophyta</taxon>
        <taxon>Magnoliopsida</taxon>
        <taxon>eudicotyledons</taxon>
        <taxon>Gunneridae</taxon>
        <taxon>Pentapetalae</taxon>
        <taxon>Caryophyllales</taxon>
        <taxon>Caryophyllaceae</taxon>
        <taxon>Caryophylleae</taxon>
        <taxon>Saponaria</taxon>
    </lineage>
</organism>
<dbReference type="AlphaFoldDB" id="A0AAW1KAV4"/>
<protein>
    <submittedName>
        <fullName evidence="1">Uncharacterized protein</fullName>
    </submittedName>
</protein>
<dbReference type="Proteomes" id="UP001443914">
    <property type="component" value="Unassembled WGS sequence"/>
</dbReference>
<gene>
    <name evidence="1" type="ORF">RND81_06G242400</name>
</gene>
<name>A0AAW1KAV4_SAPOF</name>